<dbReference type="RefSeq" id="WP_377250380.1">
    <property type="nucleotide sequence ID" value="NZ_JBHLUH010000017.1"/>
</dbReference>
<feature type="region of interest" description="Disordered" evidence="1">
    <location>
        <begin position="74"/>
        <end position="111"/>
    </location>
</feature>
<evidence type="ECO:0000313" key="3">
    <source>
        <dbReference type="Proteomes" id="UP001589867"/>
    </source>
</evidence>
<gene>
    <name evidence="2" type="ORF">ACFFIA_13140</name>
</gene>
<evidence type="ECO:0008006" key="4">
    <source>
        <dbReference type="Google" id="ProtNLM"/>
    </source>
</evidence>
<keyword evidence="3" id="KW-1185">Reference proteome</keyword>
<evidence type="ECO:0000256" key="1">
    <source>
        <dbReference type="SAM" id="MobiDB-lite"/>
    </source>
</evidence>
<reference evidence="2 3" key="1">
    <citation type="submission" date="2024-09" db="EMBL/GenBank/DDBJ databases">
        <authorList>
            <person name="Sun Q."/>
            <person name="Mori K."/>
        </authorList>
    </citation>
    <scope>NUCLEOTIDE SEQUENCE [LARGE SCALE GENOMIC DNA]</scope>
    <source>
        <strain evidence="2 3">TBRC 3947</strain>
    </source>
</reference>
<comment type="caution">
    <text evidence="2">The sequence shown here is derived from an EMBL/GenBank/DDBJ whole genome shotgun (WGS) entry which is preliminary data.</text>
</comment>
<accession>A0ABV6M1Q1</accession>
<protein>
    <recommendedName>
        <fullName evidence="4">Secreted protein</fullName>
    </recommendedName>
</protein>
<sequence>MRPRVDRWWPGCLLIALGVLLYTAHAIVVPHGAAAPAGTASATTAAPAVTCVDRGLPASEPGCGAYTAGHQVARQTSAKTAAAQPHRPAGEARPVTAEPPEPGREAERSVDRALLQVWRH</sequence>
<dbReference type="EMBL" id="JBHLUH010000017">
    <property type="protein sequence ID" value="MFC0528607.1"/>
    <property type="molecule type" value="Genomic_DNA"/>
</dbReference>
<feature type="compositionally biased region" description="Basic and acidic residues" evidence="1">
    <location>
        <begin position="101"/>
        <end position="111"/>
    </location>
</feature>
<name>A0ABV6M1Q1_9ACTN</name>
<proteinExistence type="predicted"/>
<organism evidence="2 3">
    <name type="scientific">Phytohabitans kaempferiae</name>
    <dbReference type="NCBI Taxonomy" id="1620943"/>
    <lineage>
        <taxon>Bacteria</taxon>
        <taxon>Bacillati</taxon>
        <taxon>Actinomycetota</taxon>
        <taxon>Actinomycetes</taxon>
        <taxon>Micromonosporales</taxon>
        <taxon>Micromonosporaceae</taxon>
    </lineage>
</organism>
<evidence type="ECO:0000313" key="2">
    <source>
        <dbReference type="EMBL" id="MFC0528607.1"/>
    </source>
</evidence>
<dbReference type="Proteomes" id="UP001589867">
    <property type="component" value="Unassembled WGS sequence"/>
</dbReference>